<dbReference type="CDD" id="cd01951">
    <property type="entry name" value="lectin_L-type"/>
    <property type="match status" value="1"/>
</dbReference>
<keyword evidence="2" id="KW-1185">Reference proteome</keyword>
<dbReference type="AlphaFoldDB" id="A0A430AGF3"/>
<accession>A0A430AGF3</accession>
<comment type="caution">
    <text evidence="1">The sequence shown here is derived from an EMBL/GenBank/DDBJ whole genome shotgun (WGS) entry which is preliminary data.</text>
</comment>
<dbReference type="Proteomes" id="UP000288669">
    <property type="component" value="Unassembled WGS sequence"/>
</dbReference>
<sequence>MYADTLSDELPSPNTRASYYPDDIAEVDLSNYFEIIGDARVHEMRKNIVVPIPASTSKVGAMWGKRKIDLAKSFDTAMYMWMSRGSSRSLADGVTFTLHNDARDLSQVIGAVGQGISVYGGSGSRNTYIKNALTVEIDPYYNSDYDRDVRGTHVAIMKPGSYATMLTQRAHNKYGTPLQNLSIDDTDWKLFRISWETTDKGITGRLNVSLQRRNSNGTLTNIGTIKSNLINVQEEFGSKLVNWGFTASSGALYGEYNFAMKDMPQIEAGKLEKRVRNISKNEEFFEEMTSARQDQLVEYELSYDNSAADWPTKENLSFLDKIDNEAMSYERGSTTVLFQKTTGNITEKKVPDTCWNEGDFRYITEDVREGDKVIIRYRVKTKAIPQHKKEIKNTFEIQSVSGIRSTSEAVSVHLQTMYTITEKYQTKTGYPNTIIKDIQPESIQEKEGGAKYQGEAKEIILDELIYECIYYQINDGSEHSGVRPKIEELEKDTTIKYTYAPKKRSLFIRQRVLNSLSELVVPNLAIMKLQLKNKELPHEVIQTRNFFLDSTFDDQEYRYMPTTIVLNKTFTLQTIVPQNYKNVGYTVASRKDQADNMSELKPGVPTLDLSENQQDYWINIYIQPDLGGSPYVFPYSWDYKIVWQPIEGWNTPR</sequence>
<evidence type="ECO:0000313" key="1">
    <source>
        <dbReference type="EMBL" id="RSU06934.1"/>
    </source>
</evidence>
<protein>
    <submittedName>
        <fullName evidence="1">Uncharacterized protein</fullName>
    </submittedName>
</protein>
<name>A0A430AGF3_9ENTE</name>
<proteinExistence type="predicted"/>
<reference evidence="1 2" key="1">
    <citation type="submission" date="2017-05" db="EMBL/GenBank/DDBJ databases">
        <title>Vagococcus spp. assemblies.</title>
        <authorList>
            <person name="Gulvik C.A."/>
        </authorList>
    </citation>
    <scope>NUCLEOTIDE SEQUENCE [LARGE SCALE GENOMIC DNA]</scope>
    <source>
        <strain evidence="1 2">DSM 24756</strain>
    </source>
</reference>
<dbReference type="SUPFAM" id="SSF49899">
    <property type="entry name" value="Concanavalin A-like lectins/glucanases"/>
    <property type="match status" value="1"/>
</dbReference>
<organism evidence="1 2">
    <name type="scientific">Vagococcus entomophilus</name>
    <dbReference type="NCBI Taxonomy" id="1160095"/>
    <lineage>
        <taxon>Bacteria</taxon>
        <taxon>Bacillati</taxon>
        <taxon>Bacillota</taxon>
        <taxon>Bacilli</taxon>
        <taxon>Lactobacillales</taxon>
        <taxon>Enterococcaceae</taxon>
        <taxon>Vagococcus</taxon>
    </lineage>
</organism>
<dbReference type="Pfam" id="PF18483">
    <property type="entry name" value="Lectin_L-type_dom"/>
    <property type="match status" value="1"/>
</dbReference>
<dbReference type="InterPro" id="IPR056573">
    <property type="entry name" value="Lectin_L-type_dom"/>
</dbReference>
<dbReference type="EMBL" id="NGJZ01000002">
    <property type="protein sequence ID" value="RSU06934.1"/>
    <property type="molecule type" value="Genomic_DNA"/>
</dbReference>
<dbReference type="InterPro" id="IPR013320">
    <property type="entry name" value="ConA-like_dom_sf"/>
</dbReference>
<dbReference type="Gene3D" id="2.60.120.200">
    <property type="match status" value="1"/>
</dbReference>
<evidence type="ECO:0000313" key="2">
    <source>
        <dbReference type="Proteomes" id="UP000288669"/>
    </source>
</evidence>
<gene>
    <name evidence="1" type="ORF">CBF30_06645</name>
</gene>